<organism evidence="2 3">
    <name type="scientific">Sphaerobolus stellatus (strain SS14)</name>
    <dbReference type="NCBI Taxonomy" id="990650"/>
    <lineage>
        <taxon>Eukaryota</taxon>
        <taxon>Fungi</taxon>
        <taxon>Dikarya</taxon>
        <taxon>Basidiomycota</taxon>
        <taxon>Agaricomycotina</taxon>
        <taxon>Agaricomycetes</taxon>
        <taxon>Phallomycetidae</taxon>
        <taxon>Geastrales</taxon>
        <taxon>Sphaerobolaceae</taxon>
        <taxon>Sphaerobolus</taxon>
    </lineage>
</organism>
<reference evidence="2 3" key="1">
    <citation type="submission" date="2014-06" db="EMBL/GenBank/DDBJ databases">
        <title>Evolutionary Origins and Diversification of the Mycorrhizal Mutualists.</title>
        <authorList>
            <consortium name="DOE Joint Genome Institute"/>
            <consortium name="Mycorrhizal Genomics Consortium"/>
            <person name="Kohler A."/>
            <person name="Kuo A."/>
            <person name="Nagy L.G."/>
            <person name="Floudas D."/>
            <person name="Copeland A."/>
            <person name="Barry K.W."/>
            <person name="Cichocki N."/>
            <person name="Veneault-Fourrey C."/>
            <person name="LaButti K."/>
            <person name="Lindquist E.A."/>
            <person name="Lipzen A."/>
            <person name="Lundell T."/>
            <person name="Morin E."/>
            <person name="Murat C."/>
            <person name="Riley R."/>
            <person name="Ohm R."/>
            <person name="Sun H."/>
            <person name="Tunlid A."/>
            <person name="Henrissat B."/>
            <person name="Grigoriev I.V."/>
            <person name="Hibbett D.S."/>
            <person name="Martin F."/>
        </authorList>
    </citation>
    <scope>NUCLEOTIDE SEQUENCE [LARGE SCALE GENOMIC DNA]</scope>
    <source>
        <strain evidence="2 3">SS14</strain>
    </source>
</reference>
<feature type="compositionally biased region" description="Polar residues" evidence="1">
    <location>
        <begin position="40"/>
        <end position="50"/>
    </location>
</feature>
<accession>A0A0C9U3X8</accession>
<evidence type="ECO:0000313" key="3">
    <source>
        <dbReference type="Proteomes" id="UP000054279"/>
    </source>
</evidence>
<name>A0A0C9U3X8_SPHS4</name>
<dbReference type="AlphaFoldDB" id="A0A0C9U3X8"/>
<keyword evidence="3" id="KW-1185">Reference proteome</keyword>
<feature type="compositionally biased region" description="Low complexity" evidence="1">
    <location>
        <begin position="51"/>
        <end position="79"/>
    </location>
</feature>
<dbReference type="EMBL" id="KN837167">
    <property type="protein sequence ID" value="KIJ37633.1"/>
    <property type="molecule type" value="Genomic_DNA"/>
</dbReference>
<feature type="region of interest" description="Disordered" evidence="1">
    <location>
        <begin position="40"/>
        <end position="99"/>
    </location>
</feature>
<evidence type="ECO:0000313" key="2">
    <source>
        <dbReference type="EMBL" id="KIJ37633.1"/>
    </source>
</evidence>
<feature type="non-terminal residue" evidence="2">
    <location>
        <position position="1"/>
    </location>
</feature>
<dbReference type="HOGENOM" id="CLU_2326484_0_0_1"/>
<gene>
    <name evidence="2" type="ORF">M422DRAFT_33561</name>
</gene>
<protein>
    <submittedName>
        <fullName evidence="2">Uncharacterized protein</fullName>
    </submittedName>
</protein>
<evidence type="ECO:0000256" key="1">
    <source>
        <dbReference type="SAM" id="MobiDB-lite"/>
    </source>
</evidence>
<sequence>MGRWGLRRWSDVACAVIVQPPYMLAMQDLKNVANVNSVDPTLTARPSGNASTPSAATTKPTPSCSPTTKGGSSASSTTTLREGLSAFADTKPNVIQGAM</sequence>
<proteinExistence type="predicted"/>
<dbReference type="Proteomes" id="UP000054279">
    <property type="component" value="Unassembled WGS sequence"/>
</dbReference>